<dbReference type="PANTHER" id="PTHR43427:SF6">
    <property type="entry name" value="CHLORIDE CHANNEL PROTEIN CLC-E"/>
    <property type="match status" value="1"/>
</dbReference>
<gene>
    <name evidence="11" type="ORF">ACFFIZ_20010</name>
</gene>
<evidence type="ECO:0000256" key="7">
    <source>
        <dbReference type="ARBA" id="ARBA00023173"/>
    </source>
</evidence>
<protein>
    <submittedName>
        <fullName evidence="11">Chloride channel protein</fullName>
    </submittedName>
</protein>
<keyword evidence="8" id="KW-0868">Chloride</keyword>
<keyword evidence="2" id="KW-0813">Transport</keyword>
<evidence type="ECO:0000256" key="10">
    <source>
        <dbReference type="SAM" id="Phobius"/>
    </source>
</evidence>
<dbReference type="RefSeq" id="WP_265508686.1">
    <property type="nucleotide sequence ID" value="NZ_JAOTBE010000101.1"/>
</dbReference>
<proteinExistence type="predicted"/>
<keyword evidence="5" id="KW-0406">Ion transport</keyword>
<dbReference type="Proteomes" id="UP001589795">
    <property type="component" value="Unassembled WGS sequence"/>
</dbReference>
<dbReference type="InterPro" id="IPR001807">
    <property type="entry name" value="ClC"/>
</dbReference>
<keyword evidence="9" id="KW-0407">Ion channel</keyword>
<keyword evidence="3 10" id="KW-0812">Transmembrane</keyword>
<evidence type="ECO:0000256" key="1">
    <source>
        <dbReference type="ARBA" id="ARBA00004141"/>
    </source>
</evidence>
<name>A0ABV6CP56_9RHOB</name>
<reference evidence="11 12" key="1">
    <citation type="submission" date="2024-09" db="EMBL/GenBank/DDBJ databases">
        <authorList>
            <person name="Sun Q."/>
            <person name="Mori K."/>
        </authorList>
    </citation>
    <scope>NUCLEOTIDE SEQUENCE [LARGE SCALE GENOMIC DNA]</scope>
    <source>
        <strain evidence="11 12">CCM 7904</strain>
    </source>
</reference>
<keyword evidence="12" id="KW-1185">Reference proteome</keyword>
<feature type="transmembrane region" description="Helical" evidence="10">
    <location>
        <begin position="128"/>
        <end position="149"/>
    </location>
</feature>
<dbReference type="PANTHER" id="PTHR43427">
    <property type="entry name" value="CHLORIDE CHANNEL PROTEIN CLC-E"/>
    <property type="match status" value="1"/>
</dbReference>
<dbReference type="InterPro" id="IPR050368">
    <property type="entry name" value="ClC-type_chloride_channel"/>
</dbReference>
<evidence type="ECO:0000256" key="9">
    <source>
        <dbReference type="ARBA" id="ARBA00023303"/>
    </source>
</evidence>
<evidence type="ECO:0000256" key="2">
    <source>
        <dbReference type="ARBA" id="ARBA00022448"/>
    </source>
</evidence>
<dbReference type="InterPro" id="IPR014743">
    <property type="entry name" value="Cl-channel_core"/>
</dbReference>
<feature type="transmembrane region" description="Helical" evidence="10">
    <location>
        <begin position="57"/>
        <end position="79"/>
    </location>
</feature>
<keyword evidence="4 10" id="KW-1133">Transmembrane helix</keyword>
<evidence type="ECO:0000256" key="3">
    <source>
        <dbReference type="ARBA" id="ARBA00022692"/>
    </source>
</evidence>
<evidence type="ECO:0000256" key="6">
    <source>
        <dbReference type="ARBA" id="ARBA00023136"/>
    </source>
</evidence>
<keyword evidence="6 10" id="KW-0472">Membrane</keyword>
<keyword evidence="7" id="KW-0869">Chloride channel</keyword>
<evidence type="ECO:0000313" key="11">
    <source>
        <dbReference type="EMBL" id="MFC0202529.1"/>
    </source>
</evidence>
<dbReference type="SUPFAM" id="SSF81340">
    <property type="entry name" value="Clc chloride channel"/>
    <property type="match status" value="1"/>
</dbReference>
<comment type="caution">
    <text evidence="11">The sequence shown here is derived from an EMBL/GenBank/DDBJ whole genome shotgun (WGS) entry which is preliminary data.</text>
</comment>
<sequence length="205" mass="20801">MGGGRIAGLGSLYITAQTILFSGFGGSVGIEAAYTQAASSGASWLGQRLRREDLRQLVAPGAGGAIAVTVDAQLAGAFYAFELALATYTVASLLPVLAASMAAIAVARLISDGHGPSLYFAGHIPMEGYLPVALLAVLAAVGIAIMRSVTLMEQLFGQSAIPGWMQPMIGDLAVGILALISPQVLSSGHGAMNVVLGTNMTVLPC</sequence>
<feature type="transmembrane region" description="Helical" evidence="10">
    <location>
        <begin position="85"/>
        <end position="107"/>
    </location>
</feature>
<comment type="subcellular location">
    <subcellularLocation>
        <location evidence="1">Membrane</location>
        <topology evidence="1">Multi-pass membrane protein</topology>
    </subcellularLocation>
</comment>
<evidence type="ECO:0000256" key="5">
    <source>
        <dbReference type="ARBA" id="ARBA00023065"/>
    </source>
</evidence>
<evidence type="ECO:0000313" key="12">
    <source>
        <dbReference type="Proteomes" id="UP001589795"/>
    </source>
</evidence>
<dbReference type="EMBL" id="JBHLWQ010000193">
    <property type="protein sequence ID" value="MFC0202529.1"/>
    <property type="molecule type" value="Genomic_DNA"/>
</dbReference>
<dbReference type="Gene3D" id="1.10.3080.10">
    <property type="entry name" value="Clc chloride channel"/>
    <property type="match status" value="1"/>
</dbReference>
<dbReference type="Pfam" id="PF00654">
    <property type="entry name" value="Voltage_CLC"/>
    <property type="match status" value="1"/>
</dbReference>
<evidence type="ECO:0000256" key="4">
    <source>
        <dbReference type="ARBA" id="ARBA00022989"/>
    </source>
</evidence>
<dbReference type="CDD" id="cd00400">
    <property type="entry name" value="Voltage_gated_ClC"/>
    <property type="match status" value="1"/>
</dbReference>
<evidence type="ECO:0000256" key="8">
    <source>
        <dbReference type="ARBA" id="ARBA00023214"/>
    </source>
</evidence>
<organism evidence="11 12">
    <name type="scientific">Paracoccus rhizosphaerae</name>
    <dbReference type="NCBI Taxonomy" id="1133347"/>
    <lineage>
        <taxon>Bacteria</taxon>
        <taxon>Pseudomonadati</taxon>
        <taxon>Pseudomonadota</taxon>
        <taxon>Alphaproteobacteria</taxon>
        <taxon>Rhodobacterales</taxon>
        <taxon>Paracoccaceae</taxon>
        <taxon>Paracoccus</taxon>
    </lineage>
</organism>
<accession>A0ABV6CP56</accession>